<dbReference type="InterPro" id="IPR050819">
    <property type="entry name" value="Tripeptidyl-peptidase_I"/>
</dbReference>
<comment type="caution">
    <text evidence="3">The sequence shown here is derived from an EMBL/GenBank/DDBJ whole genome shotgun (WGS) entry which is preliminary data.</text>
</comment>
<dbReference type="RefSeq" id="XP_027609779.1">
    <property type="nucleotide sequence ID" value="XM_027753978.1"/>
</dbReference>
<proteinExistence type="predicted"/>
<dbReference type="InterPro" id="IPR030400">
    <property type="entry name" value="Sedolisin_dom"/>
</dbReference>
<sequence length="256" mass="27380">MVSQRGQYLGSVQNISEASDVQQLGVIKRPDLKEGRCASPHEIHLLQQGPEQRGIALECSKKDDQRPTFPSTCPYITSVGATQVNPNSTVPEPESACEQVIYSSGGWSNVFAMPSYQKTAVESYLANYPPPYPADIWNSTGTSRAFPDISANGANYVVAIQGEYMLVYGTSCSSPVSAAILSAVNDARLAVGKGPMGFINPAIYTPRGMEAFNDITTGTNPGCGTVGFYAERGWDPVTGVGTPNFPKLLELFLSLP</sequence>
<dbReference type="GO" id="GO:0004252">
    <property type="term" value="F:serine-type endopeptidase activity"/>
    <property type="evidence" value="ECO:0007669"/>
    <property type="project" value="InterPro"/>
</dbReference>
<dbReference type="SUPFAM" id="SSF52743">
    <property type="entry name" value="Subtilisin-like"/>
    <property type="match status" value="1"/>
</dbReference>
<accession>A0A401G9K6</accession>
<comment type="caution">
    <text evidence="1">Lacks conserved residue(s) required for the propagation of feature annotation.</text>
</comment>
<dbReference type="InParanoid" id="A0A401G9K6"/>
<gene>
    <name evidence="3" type="ORF">SCP_0200630</name>
</gene>
<dbReference type="PANTHER" id="PTHR14218">
    <property type="entry name" value="PROTEASE S8 TRIPEPTIDYL PEPTIDASE I CLN2"/>
    <property type="match status" value="1"/>
</dbReference>
<keyword evidence="1" id="KW-0106">Calcium</keyword>
<protein>
    <recommendedName>
        <fullName evidence="2">Peptidase S53 domain-containing protein</fullName>
    </recommendedName>
</protein>
<evidence type="ECO:0000256" key="1">
    <source>
        <dbReference type="PROSITE-ProRule" id="PRU01032"/>
    </source>
</evidence>
<dbReference type="CDD" id="cd04056">
    <property type="entry name" value="Peptidases_S53"/>
    <property type="match status" value="1"/>
</dbReference>
<dbReference type="GO" id="GO:0046872">
    <property type="term" value="F:metal ion binding"/>
    <property type="evidence" value="ECO:0007669"/>
    <property type="project" value="UniProtKB-UniRule"/>
</dbReference>
<feature type="domain" description="Peptidase S53" evidence="2">
    <location>
        <begin position="1"/>
        <end position="255"/>
    </location>
</feature>
<dbReference type="EMBL" id="BFAD01000002">
    <property type="protein sequence ID" value="GBE78866.1"/>
    <property type="molecule type" value="Genomic_DNA"/>
</dbReference>
<dbReference type="PANTHER" id="PTHR14218:SF19">
    <property type="entry name" value="SERINE PROTEASE AORO, PUTATIVE (AFU_ORTHOLOGUE AFUA_6G10250)-RELATED"/>
    <property type="match status" value="1"/>
</dbReference>
<feature type="binding site" evidence="1">
    <location>
        <position position="235"/>
    </location>
    <ligand>
        <name>Ca(2+)</name>
        <dbReference type="ChEBI" id="CHEBI:29108"/>
    </ligand>
</feature>
<organism evidence="3 4">
    <name type="scientific">Sparassis crispa</name>
    <dbReference type="NCBI Taxonomy" id="139825"/>
    <lineage>
        <taxon>Eukaryota</taxon>
        <taxon>Fungi</taxon>
        <taxon>Dikarya</taxon>
        <taxon>Basidiomycota</taxon>
        <taxon>Agaricomycotina</taxon>
        <taxon>Agaricomycetes</taxon>
        <taxon>Polyporales</taxon>
        <taxon>Sparassidaceae</taxon>
        <taxon>Sparassis</taxon>
    </lineage>
</organism>
<dbReference type="OrthoDB" id="409122at2759"/>
<dbReference type="Proteomes" id="UP000287166">
    <property type="component" value="Unassembled WGS sequence"/>
</dbReference>
<dbReference type="GO" id="GO:0006508">
    <property type="term" value="P:proteolysis"/>
    <property type="evidence" value="ECO:0007669"/>
    <property type="project" value="InterPro"/>
</dbReference>
<feature type="binding site" evidence="1">
    <location>
        <position position="215"/>
    </location>
    <ligand>
        <name>Ca(2+)</name>
        <dbReference type="ChEBI" id="CHEBI:29108"/>
    </ligand>
</feature>
<keyword evidence="1" id="KW-0479">Metal-binding</keyword>
<feature type="binding site" evidence="1">
    <location>
        <position position="233"/>
    </location>
    <ligand>
        <name>Ca(2+)</name>
        <dbReference type="ChEBI" id="CHEBI:29108"/>
    </ligand>
</feature>
<dbReference type="InterPro" id="IPR036852">
    <property type="entry name" value="Peptidase_S8/S53_dom_sf"/>
</dbReference>
<dbReference type="PROSITE" id="PS51695">
    <property type="entry name" value="SEDOLISIN"/>
    <property type="match status" value="1"/>
</dbReference>
<evidence type="ECO:0000313" key="3">
    <source>
        <dbReference type="EMBL" id="GBE78866.1"/>
    </source>
</evidence>
<comment type="cofactor">
    <cofactor evidence="1">
        <name>Ca(2+)</name>
        <dbReference type="ChEBI" id="CHEBI:29108"/>
    </cofactor>
    <text evidence="1">Binds 1 Ca(2+) ion per subunit.</text>
</comment>
<dbReference type="AlphaFoldDB" id="A0A401G9K6"/>
<reference evidence="3 4" key="1">
    <citation type="journal article" date="2018" name="Sci. Rep.">
        <title>Genome sequence of the cauliflower mushroom Sparassis crispa (Hanabiratake) and its association with beneficial usage.</title>
        <authorList>
            <person name="Kiyama R."/>
            <person name="Furutani Y."/>
            <person name="Kawaguchi K."/>
            <person name="Nakanishi T."/>
        </authorList>
    </citation>
    <scope>NUCLEOTIDE SEQUENCE [LARGE SCALE GENOMIC DNA]</scope>
</reference>
<evidence type="ECO:0000259" key="2">
    <source>
        <dbReference type="PROSITE" id="PS51695"/>
    </source>
</evidence>
<feature type="binding site" evidence="1">
    <location>
        <position position="214"/>
    </location>
    <ligand>
        <name>Ca(2+)</name>
        <dbReference type="ChEBI" id="CHEBI:29108"/>
    </ligand>
</feature>
<dbReference type="Gene3D" id="3.40.50.200">
    <property type="entry name" value="Peptidase S8/S53 domain"/>
    <property type="match status" value="1"/>
</dbReference>
<keyword evidence="4" id="KW-1185">Reference proteome</keyword>
<dbReference type="STRING" id="139825.A0A401G9K6"/>
<dbReference type="GeneID" id="38775783"/>
<evidence type="ECO:0000313" key="4">
    <source>
        <dbReference type="Proteomes" id="UP000287166"/>
    </source>
</evidence>
<name>A0A401G9K6_9APHY</name>
<dbReference type="GO" id="GO:0008240">
    <property type="term" value="F:tripeptidyl-peptidase activity"/>
    <property type="evidence" value="ECO:0007669"/>
    <property type="project" value="TreeGrafter"/>
</dbReference>